<dbReference type="InterPro" id="IPR036179">
    <property type="entry name" value="Ig-like_dom_sf"/>
</dbReference>
<dbReference type="eggNOG" id="ENOG502RXPD">
    <property type="taxonomic scope" value="Eukaryota"/>
</dbReference>
<protein>
    <submittedName>
        <fullName evidence="8">Carcinoembryonic antigen-related cell adhesion molecule 6-like</fullName>
    </submittedName>
</protein>
<keyword evidence="6" id="KW-1133">Transmembrane helix</keyword>
<dbReference type="AlphaFoldDB" id="K7E183"/>
<dbReference type="SMART" id="SM00408">
    <property type="entry name" value="IGc2"/>
    <property type="match status" value="2"/>
</dbReference>
<feature type="domain" description="Ig-like" evidence="7">
    <location>
        <begin position="207"/>
        <end position="291"/>
    </location>
</feature>
<dbReference type="InterPro" id="IPR007110">
    <property type="entry name" value="Ig-like_dom"/>
</dbReference>
<dbReference type="PROSITE" id="PS50835">
    <property type="entry name" value="IG_LIKE"/>
    <property type="match status" value="2"/>
</dbReference>
<evidence type="ECO:0000259" key="7">
    <source>
        <dbReference type="PROSITE" id="PS50835"/>
    </source>
</evidence>
<dbReference type="OMA" id="CHAMNPA"/>
<evidence type="ECO:0000313" key="9">
    <source>
        <dbReference type="Proteomes" id="UP000002280"/>
    </source>
</evidence>
<dbReference type="Pfam" id="PF13927">
    <property type="entry name" value="Ig_3"/>
    <property type="match status" value="2"/>
</dbReference>
<dbReference type="SUPFAM" id="SSF48726">
    <property type="entry name" value="Immunoglobulin"/>
    <property type="match status" value="3"/>
</dbReference>
<dbReference type="Gene3D" id="2.60.40.10">
    <property type="entry name" value="Immunoglobulins"/>
    <property type="match status" value="3"/>
</dbReference>
<dbReference type="InterPro" id="IPR013783">
    <property type="entry name" value="Ig-like_fold"/>
</dbReference>
<keyword evidence="1" id="KW-0732">Signal</keyword>
<dbReference type="Pfam" id="PF07686">
    <property type="entry name" value="V-set"/>
    <property type="match status" value="1"/>
</dbReference>
<dbReference type="FunFam" id="2.60.40.10:FF:000244">
    <property type="entry name" value="carcinoembryonic antigen-related cell adhesion molecule 16"/>
    <property type="match status" value="1"/>
</dbReference>
<evidence type="ECO:0000256" key="2">
    <source>
        <dbReference type="ARBA" id="ARBA00023157"/>
    </source>
</evidence>
<gene>
    <name evidence="8" type="primary">LOC103105936</name>
</gene>
<evidence type="ECO:0000256" key="3">
    <source>
        <dbReference type="ARBA" id="ARBA00023180"/>
    </source>
</evidence>
<feature type="transmembrane region" description="Helical" evidence="6">
    <location>
        <begin position="307"/>
        <end position="330"/>
    </location>
</feature>
<dbReference type="HOGENOM" id="CLU_019260_0_0_1"/>
<dbReference type="STRING" id="13616.ENSMODP00000039534"/>
<keyword evidence="9" id="KW-1185">Reference proteome</keyword>
<reference evidence="8 9" key="1">
    <citation type="journal article" date="2007" name="Nature">
        <title>Genome of the marsupial Monodelphis domestica reveals innovation in non-coding sequences.</title>
        <authorList>
            <person name="Mikkelsen T.S."/>
            <person name="Wakefield M.J."/>
            <person name="Aken B."/>
            <person name="Amemiya C.T."/>
            <person name="Chang J.L."/>
            <person name="Duke S."/>
            <person name="Garber M."/>
            <person name="Gentles A.J."/>
            <person name="Goodstadt L."/>
            <person name="Heger A."/>
            <person name="Jurka J."/>
            <person name="Kamal M."/>
            <person name="Mauceli E."/>
            <person name="Searle S.M."/>
            <person name="Sharpe T."/>
            <person name="Baker M.L."/>
            <person name="Batzer M.A."/>
            <person name="Benos P.V."/>
            <person name="Belov K."/>
            <person name="Clamp M."/>
            <person name="Cook A."/>
            <person name="Cuff J."/>
            <person name="Das R."/>
            <person name="Davidow L."/>
            <person name="Deakin J.E."/>
            <person name="Fazzari M.J."/>
            <person name="Glass J.L."/>
            <person name="Grabherr M."/>
            <person name="Greally J.M."/>
            <person name="Gu W."/>
            <person name="Hore T.A."/>
            <person name="Huttley G.A."/>
            <person name="Kleber M."/>
            <person name="Jirtle R.L."/>
            <person name="Koina E."/>
            <person name="Lee J.T."/>
            <person name="Mahony S."/>
            <person name="Marra M.A."/>
            <person name="Miller R.D."/>
            <person name="Nicholls R.D."/>
            <person name="Oda M."/>
            <person name="Papenfuss A.T."/>
            <person name="Parra Z.E."/>
            <person name="Pollock D.D."/>
            <person name="Ray D.A."/>
            <person name="Schein J.E."/>
            <person name="Speed T.P."/>
            <person name="Thompson K."/>
            <person name="VandeBerg J.L."/>
            <person name="Wade C.M."/>
            <person name="Walker J.A."/>
            <person name="Waters P.D."/>
            <person name="Webber C."/>
            <person name="Weidman J.R."/>
            <person name="Xie X."/>
            <person name="Zody M.C."/>
            <person name="Baldwin J."/>
            <person name="Abdouelleil A."/>
            <person name="Abdulkadir J."/>
            <person name="Abebe A."/>
            <person name="Abera B."/>
            <person name="Abreu J."/>
            <person name="Acer S.C."/>
            <person name="Aftuck L."/>
            <person name="Alexander A."/>
            <person name="An P."/>
            <person name="Anderson E."/>
            <person name="Anderson S."/>
            <person name="Arachi H."/>
            <person name="Azer M."/>
            <person name="Bachantsang P."/>
            <person name="Barry A."/>
            <person name="Bayul T."/>
            <person name="Berlin A."/>
            <person name="Bessette D."/>
            <person name="Bloom T."/>
            <person name="Bloom T."/>
            <person name="Boguslavskiy L."/>
            <person name="Bonnet C."/>
            <person name="Boukhgalter B."/>
            <person name="Bourzgui I."/>
            <person name="Brown A."/>
            <person name="Cahill P."/>
            <person name="Channer S."/>
            <person name="Cheshatsang Y."/>
            <person name="Chuda L."/>
            <person name="Citroen M."/>
            <person name="Collymore A."/>
            <person name="Cooke P."/>
            <person name="Costello M."/>
            <person name="D'Aco K."/>
            <person name="Daza R."/>
            <person name="De Haan G."/>
            <person name="DeGray S."/>
            <person name="DeMaso C."/>
            <person name="Dhargay N."/>
            <person name="Dooley K."/>
            <person name="Dooley E."/>
            <person name="Doricent M."/>
            <person name="Dorje P."/>
            <person name="Dorjee K."/>
            <person name="Dupes A."/>
            <person name="Elong R."/>
            <person name="Falk J."/>
            <person name="Farina A."/>
            <person name="Faro S."/>
            <person name="Ferguson D."/>
            <person name="Fisher S."/>
            <person name="Foley C.D."/>
            <person name="Franke A."/>
            <person name="Friedrich D."/>
            <person name="Gadbois L."/>
            <person name="Gearin G."/>
            <person name="Gearin C.R."/>
            <person name="Giannoukos G."/>
            <person name="Goode T."/>
            <person name="Graham J."/>
            <person name="Grandbois E."/>
            <person name="Grewal S."/>
            <person name="Gyaltsen K."/>
            <person name="Hafez N."/>
            <person name="Hagos B."/>
            <person name="Hall J."/>
            <person name="Henson C."/>
            <person name="Hollinger A."/>
            <person name="Honan T."/>
            <person name="Huard M.D."/>
            <person name="Hughes L."/>
            <person name="Hurhula B."/>
            <person name="Husby M.E."/>
            <person name="Kamat A."/>
            <person name="Kanga B."/>
            <person name="Kashin S."/>
            <person name="Khazanovich D."/>
            <person name="Kisner P."/>
            <person name="Lance K."/>
            <person name="Lara M."/>
            <person name="Lee W."/>
            <person name="Lennon N."/>
            <person name="Letendre F."/>
            <person name="LeVine R."/>
            <person name="Lipovsky A."/>
            <person name="Liu X."/>
            <person name="Liu J."/>
            <person name="Liu S."/>
            <person name="Lokyitsang T."/>
            <person name="Lokyitsang Y."/>
            <person name="Lubonja R."/>
            <person name="Lui A."/>
            <person name="MacDonald P."/>
            <person name="Magnisalis V."/>
            <person name="Maru K."/>
            <person name="Matthews C."/>
            <person name="McCusker W."/>
            <person name="McDonough S."/>
            <person name="Mehta T."/>
            <person name="Meldrim J."/>
            <person name="Meneus L."/>
            <person name="Mihai O."/>
            <person name="Mihalev A."/>
            <person name="Mihova T."/>
            <person name="Mittelman R."/>
            <person name="Mlenga V."/>
            <person name="Montmayeur A."/>
            <person name="Mulrain L."/>
            <person name="Navidi A."/>
            <person name="Naylor J."/>
            <person name="Negash T."/>
            <person name="Nguyen T."/>
            <person name="Nguyen N."/>
            <person name="Nicol R."/>
            <person name="Norbu C."/>
            <person name="Norbu N."/>
            <person name="Novod N."/>
            <person name="O'Neill B."/>
            <person name="Osman S."/>
            <person name="Markiewicz E."/>
            <person name="Oyono O.L."/>
            <person name="Patti C."/>
            <person name="Phunkhang P."/>
            <person name="Pierre F."/>
            <person name="Priest M."/>
            <person name="Raghuraman S."/>
            <person name="Rege F."/>
            <person name="Reyes R."/>
            <person name="Rise C."/>
            <person name="Rogov P."/>
            <person name="Ross K."/>
            <person name="Ryan E."/>
            <person name="Settipalli S."/>
            <person name="Shea T."/>
            <person name="Sherpa N."/>
            <person name="Shi L."/>
            <person name="Shih D."/>
            <person name="Sparrow T."/>
            <person name="Spaulding J."/>
            <person name="Stalker J."/>
            <person name="Stange-Thomann N."/>
            <person name="Stavropoulos S."/>
            <person name="Stone C."/>
            <person name="Strader C."/>
            <person name="Tesfaye S."/>
            <person name="Thomson T."/>
            <person name="Thoulutsang Y."/>
            <person name="Thoulutsang D."/>
            <person name="Topham K."/>
            <person name="Topping I."/>
            <person name="Tsamla T."/>
            <person name="Vassiliev H."/>
            <person name="Vo A."/>
            <person name="Wangchuk T."/>
            <person name="Wangdi T."/>
            <person name="Weiand M."/>
            <person name="Wilkinson J."/>
            <person name="Wilson A."/>
            <person name="Yadav S."/>
            <person name="Young G."/>
            <person name="Yu Q."/>
            <person name="Zembek L."/>
            <person name="Zhong D."/>
            <person name="Zimmer A."/>
            <person name="Zwirko Z."/>
            <person name="Jaffe D.B."/>
            <person name="Alvarez P."/>
            <person name="Brockman W."/>
            <person name="Butler J."/>
            <person name="Chin C."/>
            <person name="Gnerre S."/>
            <person name="MacCallum I."/>
            <person name="Graves J.A."/>
            <person name="Ponting C.P."/>
            <person name="Breen M."/>
            <person name="Samollow P.B."/>
            <person name="Lander E.S."/>
            <person name="Lindblad-Toh K."/>
        </authorList>
    </citation>
    <scope>NUCLEOTIDE SEQUENCE [LARGE SCALE GENOMIC DNA]</scope>
</reference>
<keyword evidence="6" id="KW-0472">Membrane</keyword>
<reference evidence="8" key="2">
    <citation type="submission" date="2025-08" db="UniProtKB">
        <authorList>
            <consortium name="Ensembl"/>
        </authorList>
    </citation>
    <scope>IDENTIFICATION</scope>
</reference>
<dbReference type="InParanoid" id="K7E183"/>
<sequence>MSAQDLMVELKPAQGKVGDTVTLNILDYSGSALMYSWYYKPSTRNSKEKLILRYSPGSTSQTPNNTRQKVHPNGSLIIPNLVLSDSGDYKVQIKDSSSKILRARAPLKVYGTLMKPNITLKNNGIILEKGIVVFTCNTEKSKLPDIRWYFQNKNLIRNDRMTQPQTNKTLIILPVKREDSGAYQCEVWNPFFANISDSFNLTVIYGPEPIKIFPKPVHGQIEALFNQNLTLECQASSEPPAQYTWQVNGSSRAENSGNTYTISQVSWEHAGTYTCMAMNNITNSTISRNTTIRVYEDSGGSKLSGKVIAGIVTGVIGGVVLIGALIYYVFI</sequence>
<dbReference type="FunCoup" id="K7E183">
    <property type="interactions" value="230"/>
</dbReference>
<dbReference type="Proteomes" id="UP000002280">
    <property type="component" value="Chromosome 4"/>
</dbReference>
<dbReference type="PANTHER" id="PTHR44337:SF20">
    <property type="entry name" value="CARCINOEMBRYONIC ANTIGEN-RELATED CELL ADHESION MOLECULE 5-RELATED"/>
    <property type="match status" value="1"/>
</dbReference>
<evidence type="ECO:0000256" key="5">
    <source>
        <dbReference type="ARBA" id="ARBA00038222"/>
    </source>
</evidence>
<dbReference type="InterPro" id="IPR013106">
    <property type="entry name" value="Ig_V-set"/>
</dbReference>
<comment type="similarity">
    <text evidence="5">Belongs to the immunoglobulin superfamily. CEA family.</text>
</comment>
<dbReference type="InterPro" id="IPR003598">
    <property type="entry name" value="Ig_sub2"/>
</dbReference>
<evidence type="ECO:0000256" key="4">
    <source>
        <dbReference type="ARBA" id="ARBA00023319"/>
    </source>
</evidence>
<keyword evidence="2" id="KW-1015">Disulfide bond</keyword>
<reference evidence="8" key="3">
    <citation type="submission" date="2025-09" db="UniProtKB">
        <authorList>
            <consortium name="Ensembl"/>
        </authorList>
    </citation>
    <scope>IDENTIFICATION</scope>
</reference>
<keyword evidence="6" id="KW-0812">Transmembrane</keyword>
<keyword evidence="4" id="KW-0393">Immunoglobulin domain</keyword>
<dbReference type="GeneTree" id="ENSGT01100000263479"/>
<dbReference type="InterPro" id="IPR003599">
    <property type="entry name" value="Ig_sub"/>
</dbReference>
<accession>K7E183</accession>
<dbReference type="PANTHER" id="PTHR44337">
    <property type="entry name" value="CARCINOEMBRYONIC ANTIGEN-RELATED CELL ADHESION MOLECULE 8"/>
    <property type="match status" value="1"/>
</dbReference>
<dbReference type="Ensembl" id="ENSMODT00000042640.2">
    <property type="protein sequence ID" value="ENSMODP00000039534.2"/>
    <property type="gene ID" value="ENSMODG00000027776.2"/>
</dbReference>
<dbReference type="Bgee" id="ENSMODG00000027776">
    <property type="expression patterns" value="Expressed in spermatid and 4 other cell types or tissues"/>
</dbReference>
<evidence type="ECO:0000256" key="1">
    <source>
        <dbReference type="ARBA" id="ARBA00022729"/>
    </source>
</evidence>
<organism evidence="8 9">
    <name type="scientific">Monodelphis domestica</name>
    <name type="common">Gray short-tailed opossum</name>
    <dbReference type="NCBI Taxonomy" id="13616"/>
    <lineage>
        <taxon>Eukaryota</taxon>
        <taxon>Metazoa</taxon>
        <taxon>Chordata</taxon>
        <taxon>Craniata</taxon>
        <taxon>Vertebrata</taxon>
        <taxon>Euteleostomi</taxon>
        <taxon>Mammalia</taxon>
        <taxon>Metatheria</taxon>
        <taxon>Didelphimorphia</taxon>
        <taxon>Didelphidae</taxon>
        <taxon>Monodelphis</taxon>
    </lineage>
</organism>
<name>K7E183_MONDO</name>
<keyword evidence="3" id="KW-0325">Glycoprotein</keyword>
<feature type="domain" description="Ig-like" evidence="7">
    <location>
        <begin position="116"/>
        <end position="202"/>
    </location>
</feature>
<proteinExistence type="inferred from homology"/>
<evidence type="ECO:0000313" key="8">
    <source>
        <dbReference type="Ensembl" id="ENSMODP00000039534.2"/>
    </source>
</evidence>
<dbReference type="SMART" id="SM00409">
    <property type="entry name" value="IG"/>
    <property type="match status" value="3"/>
</dbReference>
<evidence type="ECO:0000256" key="6">
    <source>
        <dbReference type="SAM" id="Phobius"/>
    </source>
</evidence>
<dbReference type="InterPro" id="IPR052598">
    <property type="entry name" value="IgSF_CEA-related"/>
</dbReference>